<keyword evidence="2 5" id="KW-0812">Transmembrane</keyword>
<evidence type="ECO:0000256" key="3">
    <source>
        <dbReference type="ARBA" id="ARBA00022989"/>
    </source>
</evidence>
<feature type="transmembrane region" description="Helical" evidence="5">
    <location>
        <begin position="12"/>
        <end position="31"/>
    </location>
</feature>
<feature type="transmembrane region" description="Helical" evidence="5">
    <location>
        <begin position="290"/>
        <end position="313"/>
    </location>
</feature>
<dbReference type="InterPro" id="IPR004695">
    <property type="entry name" value="SLAC1/Mae1/Ssu1/TehA"/>
</dbReference>
<feature type="transmembrane region" description="Helical" evidence="5">
    <location>
        <begin position="258"/>
        <end position="278"/>
    </location>
</feature>
<gene>
    <name evidence="6" type="ORF">Calla_0151</name>
</gene>
<dbReference type="Gene3D" id="1.50.10.150">
    <property type="entry name" value="Voltage-dependent anion channel"/>
    <property type="match status" value="1"/>
</dbReference>
<dbReference type="Proteomes" id="UP000009257">
    <property type="component" value="Chromosome"/>
</dbReference>
<name>G2PVU2_9FIRM</name>
<dbReference type="GO" id="GO:0005886">
    <property type="term" value="C:plasma membrane"/>
    <property type="evidence" value="ECO:0007669"/>
    <property type="project" value="TreeGrafter"/>
</dbReference>
<dbReference type="InterPro" id="IPR038665">
    <property type="entry name" value="Voltage-dep_anion_channel_sf"/>
</dbReference>
<feature type="transmembrane region" description="Helical" evidence="5">
    <location>
        <begin position="232"/>
        <end position="252"/>
    </location>
</feature>
<evidence type="ECO:0000313" key="6">
    <source>
        <dbReference type="EMBL" id="AEM72836.1"/>
    </source>
</evidence>
<reference evidence="6 7" key="1">
    <citation type="submission" date="2011-08" db="EMBL/GenBank/DDBJ databases">
        <title>Complete sequence of Caldicellulosiruptor lactoaceticus 6A.</title>
        <authorList>
            <consortium name="US DOE Joint Genome Institute"/>
            <person name="Lucas S."/>
            <person name="Han J."/>
            <person name="Lapidus A."/>
            <person name="Cheng J.-F."/>
            <person name="Goodwin L."/>
            <person name="Pitluck S."/>
            <person name="Peters L."/>
            <person name="Davenport K."/>
            <person name="Detter J.C."/>
            <person name="Han C."/>
            <person name="Tapia R."/>
            <person name="Land M."/>
            <person name="Hauser L."/>
            <person name="Kyrpides N."/>
            <person name="Ivanova N."/>
            <person name="Ovchinnikova G."/>
            <person name="Pagani I."/>
            <person name="Blumer-Schuette S.E."/>
            <person name="Kelly R.M."/>
            <person name="Woyke T."/>
        </authorList>
    </citation>
    <scope>NUCLEOTIDE SEQUENCE [LARGE SCALE GENOMIC DNA]</scope>
    <source>
        <strain evidence="6 7">6A</strain>
    </source>
</reference>
<dbReference type="RefSeq" id="WP_014041830.1">
    <property type="nucleotide sequence ID" value="NC_015949.1"/>
</dbReference>
<comment type="subcellular location">
    <subcellularLocation>
        <location evidence="1">Membrane</location>
        <topology evidence="1">Multi-pass membrane protein</topology>
    </subcellularLocation>
</comment>
<feature type="transmembrane region" description="Helical" evidence="5">
    <location>
        <begin position="201"/>
        <end position="220"/>
    </location>
</feature>
<dbReference type="Pfam" id="PF03595">
    <property type="entry name" value="SLAC1"/>
    <property type="match status" value="1"/>
</dbReference>
<accession>G2PVU2</accession>
<organism evidence="6 7">
    <name type="scientific">Caldicellulosiruptor acetigenus 6A</name>
    <dbReference type="NCBI Taxonomy" id="632516"/>
    <lineage>
        <taxon>Bacteria</taxon>
        <taxon>Bacillati</taxon>
        <taxon>Bacillota</taxon>
        <taxon>Bacillota incertae sedis</taxon>
        <taxon>Caldicellulosiruptorales</taxon>
        <taxon>Caldicellulosiruptoraceae</taxon>
        <taxon>Caldicellulosiruptor</taxon>
    </lineage>
</organism>
<dbReference type="EMBL" id="CP003001">
    <property type="protein sequence ID" value="AEM72836.1"/>
    <property type="molecule type" value="Genomic_DNA"/>
</dbReference>
<dbReference type="PANTHER" id="PTHR37955:SF1">
    <property type="entry name" value="DEP DOMAIN-CONTAINING PROTEIN"/>
    <property type="match status" value="1"/>
</dbReference>
<keyword evidence="3 5" id="KW-1133">Transmembrane helix</keyword>
<evidence type="ECO:0000256" key="5">
    <source>
        <dbReference type="SAM" id="Phobius"/>
    </source>
</evidence>
<feature type="transmembrane region" description="Helical" evidence="5">
    <location>
        <begin position="168"/>
        <end position="189"/>
    </location>
</feature>
<feature type="transmembrane region" description="Helical" evidence="5">
    <location>
        <begin position="111"/>
        <end position="132"/>
    </location>
</feature>
<proteinExistence type="predicted"/>
<dbReference type="HOGENOM" id="CLU_044414_0_0_9"/>
<dbReference type="PANTHER" id="PTHR37955">
    <property type="entry name" value="TELLURITE RESISTANCE PROTEIN TEHA"/>
    <property type="match status" value="1"/>
</dbReference>
<evidence type="ECO:0000256" key="2">
    <source>
        <dbReference type="ARBA" id="ARBA00022692"/>
    </source>
</evidence>
<dbReference type="CDD" id="cd09323">
    <property type="entry name" value="TDT_SLAC1_like"/>
    <property type="match status" value="1"/>
</dbReference>
<dbReference type="GO" id="GO:0046583">
    <property type="term" value="F:monoatomic cation efflux transmembrane transporter activity"/>
    <property type="evidence" value="ECO:0007669"/>
    <property type="project" value="TreeGrafter"/>
</dbReference>
<sequence length="322" mass="37510">MNVTTETNRLENFPISFFSVVMGLTGFTITLQKAQKLFGINQIYSKVSLYISVFIFILLFVFYLLKILFYLDKFKEEFSNPIRLNFFPTFSISLLLLSVAFLEENIKISKVLWIIGMVSHLLLTIIVISQWIQQTHFNLQHYNPSWFIPVVGNIIVPIAGVEHAQQEISWFFFSIGIVFWISLFTIFLYRIIFHHPLSQKLVPTLFILIAPPAVGFISYVKLTGRVDEFAKIVYYVALFLVILLLAQVRLFLNVKFYLSWWAYSFPMAAISIATFLIYTKLKFEAYKYLFGVLFTLLIFIIIVLSVATLINIFKKNICIEEE</sequence>
<feature type="transmembrane region" description="Helical" evidence="5">
    <location>
        <begin position="43"/>
        <end position="65"/>
    </location>
</feature>
<feature type="transmembrane region" description="Helical" evidence="5">
    <location>
        <begin position="85"/>
        <end position="102"/>
    </location>
</feature>
<dbReference type="KEGG" id="clc:Calla_0151"/>
<evidence type="ECO:0000256" key="4">
    <source>
        <dbReference type="ARBA" id="ARBA00023136"/>
    </source>
</evidence>
<evidence type="ECO:0000313" key="7">
    <source>
        <dbReference type="Proteomes" id="UP000009257"/>
    </source>
</evidence>
<protein>
    <submittedName>
        <fullName evidence="6">C4-dicarboxylate transporter/malic acid transport protein</fullName>
    </submittedName>
</protein>
<dbReference type="AlphaFoldDB" id="G2PVU2"/>
<keyword evidence="4 5" id="KW-0472">Membrane</keyword>
<dbReference type="InterPro" id="IPR052951">
    <property type="entry name" value="Tellurite_res_ion_channel"/>
</dbReference>
<evidence type="ECO:0000256" key="1">
    <source>
        <dbReference type="ARBA" id="ARBA00004141"/>
    </source>
</evidence>
<feature type="transmembrane region" description="Helical" evidence="5">
    <location>
        <begin position="144"/>
        <end position="161"/>
    </location>
</feature>